<gene>
    <name evidence="3" type="ORF">METZ01_LOCUS164953</name>
</gene>
<accession>A0A382BEQ2</accession>
<evidence type="ECO:0000313" key="3">
    <source>
        <dbReference type="EMBL" id="SVB12099.1"/>
    </source>
</evidence>
<organism evidence="3">
    <name type="scientific">marine metagenome</name>
    <dbReference type="NCBI Taxonomy" id="408172"/>
    <lineage>
        <taxon>unclassified sequences</taxon>
        <taxon>metagenomes</taxon>
        <taxon>ecological metagenomes</taxon>
    </lineage>
</organism>
<dbReference type="GO" id="GO:0016811">
    <property type="term" value="F:hydrolase activity, acting on carbon-nitrogen (but not peptide) bonds, in linear amides"/>
    <property type="evidence" value="ECO:0007669"/>
    <property type="project" value="TreeGrafter"/>
</dbReference>
<dbReference type="InterPro" id="IPR050345">
    <property type="entry name" value="Aliph_Amidase/BUP"/>
</dbReference>
<dbReference type="InterPro" id="IPR003010">
    <property type="entry name" value="C-N_Hydrolase"/>
</dbReference>
<feature type="non-terminal residue" evidence="3">
    <location>
        <position position="1"/>
    </location>
</feature>
<reference evidence="3" key="1">
    <citation type="submission" date="2018-05" db="EMBL/GenBank/DDBJ databases">
        <authorList>
            <person name="Lanie J.A."/>
            <person name="Ng W.-L."/>
            <person name="Kazmierczak K.M."/>
            <person name="Andrzejewski T.M."/>
            <person name="Davidsen T.M."/>
            <person name="Wayne K.J."/>
            <person name="Tettelin H."/>
            <person name="Glass J.I."/>
            <person name="Rusch D."/>
            <person name="Podicherti R."/>
            <person name="Tsui H.-C.T."/>
            <person name="Winkler M.E."/>
        </authorList>
    </citation>
    <scope>NUCLEOTIDE SEQUENCE</scope>
</reference>
<dbReference type="AlphaFoldDB" id="A0A382BEQ2"/>
<dbReference type="Pfam" id="PF00795">
    <property type="entry name" value="CN_hydrolase"/>
    <property type="match status" value="1"/>
</dbReference>
<dbReference type="InterPro" id="IPR036526">
    <property type="entry name" value="C-N_Hydrolase_sf"/>
</dbReference>
<feature type="domain" description="CN hydrolase" evidence="2">
    <location>
        <begin position="60"/>
        <end position="318"/>
    </location>
</feature>
<dbReference type="SUPFAM" id="SSF56317">
    <property type="entry name" value="Carbon-nitrogen hydrolase"/>
    <property type="match status" value="1"/>
</dbReference>
<dbReference type="PROSITE" id="PS50263">
    <property type="entry name" value="CN_HYDROLASE"/>
    <property type="match status" value="1"/>
</dbReference>
<feature type="non-terminal residue" evidence="3">
    <location>
        <position position="344"/>
    </location>
</feature>
<dbReference type="PANTHER" id="PTHR43674">
    <property type="entry name" value="NITRILASE C965.09-RELATED"/>
    <property type="match status" value="1"/>
</dbReference>
<evidence type="ECO:0000256" key="1">
    <source>
        <dbReference type="ARBA" id="ARBA00022801"/>
    </source>
</evidence>
<proteinExistence type="predicted"/>
<name>A0A382BEQ2_9ZZZZ</name>
<sequence>VNIRRSKIGHIMHMKSCLIFFLIMLPCNLMADELKNKLVNEDGSYGVSPLEKDVITLKVIQTGVNSLQEYDDPKVGLKENLNHMIQMADLACNQDAKPDILLYHEFPLTGYSSGARAEKLKYTIEVPGPETEALGKVAKECDAYLIFGSYATDKEWPQHILSLNTVIGRDGEIKKVYWKPRNIKRLYPDREITTTTIEAVQDKFREKYGIDEEFPVLKTEFGNIAVSTVQGDPFIYAAFAMKGVEIMLRTATLFSESDVLSMAWINNFYSAMSNITIPLGTPYSENGGKSLIASPQGKIIAQDPSTHEEGIVSAEIPIAEFRKNRTIPNYALEMVQEIFSQYQQ</sequence>
<keyword evidence="1" id="KW-0378">Hydrolase</keyword>
<dbReference type="Gene3D" id="3.60.110.10">
    <property type="entry name" value="Carbon-nitrogen hydrolase"/>
    <property type="match status" value="1"/>
</dbReference>
<dbReference type="EMBL" id="UINC01029418">
    <property type="protein sequence ID" value="SVB12099.1"/>
    <property type="molecule type" value="Genomic_DNA"/>
</dbReference>
<evidence type="ECO:0000259" key="2">
    <source>
        <dbReference type="PROSITE" id="PS50263"/>
    </source>
</evidence>
<dbReference type="PANTHER" id="PTHR43674:SF16">
    <property type="entry name" value="CARBON-NITROGEN FAMILY, PUTATIVE (AFU_ORTHOLOGUE AFUA_5G02350)-RELATED"/>
    <property type="match status" value="1"/>
</dbReference>
<protein>
    <recommendedName>
        <fullName evidence="2">CN hydrolase domain-containing protein</fullName>
    </recommendedName>
</protein>